<name>A0A183UHA6_TOXCA</name>
<accession>A0A183UHA6</accession>
<sequence>MRIIIFTFPVPGDDMCIYSIAASTRQLTALQATGRNRDRIWSTWENVLSVVSNVKGRVLWKTGYKAILCEPSFLKRYLEGTNFHRGFGKRMDASKFYLGFGKRDDSTYRLPERSRERRMDASRFYMGFGKRTDEQASFGNHPRNDHHSDSV</sequence>
<dbReference type="WBParaSite" id="TCNE_0000787601-mRNA-1">
    <property type="protein sequence ID" value="TCNE_0000787601-mRNA-1"/>
    <property type="gene ID" value="TCNE_0000787601"/>
</dbReference>
<protein>
    <submittedName>
        <fullName evidence="3">Reverse transcriptase</fullName>
    </submittedName>
</protein>
<dbReference type="Proteomes" id="UP000050794">
    <property type="component" value="Unassembled WGS sequence"/>
</dbReference>
<reference evidence="3" key="1">
    <citation type="submission" date="2016-06" db="UniProtKB">
        <authorList>
            <consortium name="WormBaseParasite"/>
        </authorList>
    </citation>
    <scope>IDENTIFICATION</scope>
</reference>
<keyword evidence="2" id="KW-1185">Reference proteome</keyword>
<organism evidence="2 3">
    <name type="scientific">Toxocara canis</name>
    <name type="common">Canine roundworm</name>
    <dbReference type="NCBI Taxonomy" id="6265"/>
    <lineage>
        <taxon>Eukaryota</taxon>
        <taxon>Metazoa</taxon>
        <taxon>Ecdysozoa</taxon>
        <taxon>Nematoda</taxon>
        <taxon>Chromadorea</taxon>
        <taxon>Rhabditida</taxon>
        <taxon>Spirurina</taxon>
        <taxon>Ascaridomorpha</taxon>
        <taxon>Ascaridoidea</taxon>
        <taxon>Toxocaridae</taxon>
        <taxon>Toxocara</taxon>
    </lineage>
</organism>
<evidence type="ECO:0000313" key="3">
    <source>
        <dbReference type="WBParaSite" id="TCNE_0000787601-mRNA-1"/>
    </source>
</evidence>
<reference evidence="1 2" key="2">
    <citation type="submission" date="2018-11" db="EMBL/GenBank/DDBJ databases">
        <authorList>
            <consortium name="Pathogen Informatics"/>
        </authorList>
    </citation>
    <scope>NUCLEOTIDE SEQUENCE [LARGE SCALE GENOMIC DNA]</scope>
</reference>
<evidence type="ECO:0000313" key="1">
    <source>
        <dbReference type="EMBL" id="VDM39197.1"/>
    </source>
</evidence>
<gene>
    <name evidence="1" type="ORF">TCNE_LOCUS7876</name>
</gene>
<dbReference type="AlphaFoldDB" id="A0A183UHA6"/>
<evidence type="ECO:0000313" key="2">
    <source>
        <dbReference type="Proteomes" id="UP000050794"/>
    </source>
</evidence>
<dbReference type="EMBL" id="UYWY01019776">
    <property type="protein sequence ID" value="VDM39197.1"/>
    <property type="molecule type" value="Genomic_DNA"/>
</dbReference>
<proteinExistence type="predicted"/>